<feature type="non-terminal residue" evidence="2">
    <location>
        <position position="1"/>
    </location>
</feature>
<gene>
    <name evidence="2" type="ORF">Tsubulata_015274</name>
</gene>
<name>A0A9Q0FJ15_9ROSI</name>
<proteinExistence type="predicted"/>
<evidence type="ECO:0000313" key="3">
    <source>
        <dbReference type="Proteomes" id="UP001141552"/>
    </source>
</evidence>
<reference evidence="2" key="1">
    <citation type="submission" date="2022-02" db="EMBL/GenBank/DDBJ databases">
        <authorList>
            <person name="Henning P.M."/>
            <person name="McCubbin A.G."/>
            <person name="Shore J.S."/>
        </authorList>
    </citation>
    <scope>NUCLEOTIDE SEQUENCE</scope>
    <source>
        <strain evidence="2">F60SS</strain>
        <tissue evidence="2">Leaves</tissue>
    </source>
</reference>
<comment type="caution">
    <text evidence="2">The sequence shown here is derived from an EMBL/GenBank/DDBJ whole genome shotgun (WGS) entry which is preliminary data.</text>
</comment>
<organism evidence="2 3">
    <name type="scientific">Turnera subulata</name>
    <dbReference type="NCBI Taxonomy" id="218843"/>
    <lineage>
        <taxon>Eukaryota</taxon>
        <taxon>Viridiplantae</taxon>
        <taxon>Streptophyta</taxon>
        <taxon>Embryophyta</taxon>
        <taxon>Tracheophyta</taxon>
        <taxon>Spermatophyta</taxon>
        <taxon>Magnoliopsida</taxon>
        <taxon>eudicotyledons</taxon>
        <taxon>Gunneridae</taxon>
        <taxon>Pentapetalae</taxon>
        <taxon>rosids</taxon>
        <taxon>fabids</taxon>
        <taxon>Malpighiales</taxon>
        <taxon>Passifloraceae</taxon>
        <taxon>Turnera</taxon>
    </lineage>
</organism>
<accession>A0A9Q0FJ15</accession>
<keyword evidence="3" id="KW-1185">Reference proteome</keyword>
<reference evidence="2" key="2">
    <citation type="journal article" date="2023" name="Plants (Basel)">
        <title>Annotation of the Turnera subulata (Passifloraceae) Draft Genome Reveals the S-Locus Evolved after the Divergence of Turneroideae from Passifloroideae in a Stepwise Manner.</title>
        <authorList>
            <person name="Henning P.M."/>
            <person name="Roalson E.H."/>
            <person name="Mir W."/>
            <person name="McCubbin A.G."/>
            <person name="Shore J.S."/>
        </authorList>
    </citation>
    <scope>NUCLEOTIDE SEQUENCE</scope>
    <source>
        <strain evidence="2">F60SS</strain>
    </source>
</reference>
<protein>
    <submittedName>
        <fullName evidence="2">Uncharacterized protein</fullName>
    </submittedName>
</protein>
<feature type="compositionally biased region" description="Low complexity" evidence="1">
    <location>
        <begin position="100"/>
        <end position="114"/>
    </location>
</feature>
<sequence>YNFSPTPSNPTTNAFTSLFSTPFSPIPPNPSSQSIFSTTPLNPTTNAFTSLFSTPFSPPNPSSQSIFSATPSNPSSNASTPLFSSTFSFDPPNPSRQSISSATPSNPTNNASTPPFCPFPPNPKSGFHRTFGFHCACCPNTSAASRLCPRSSTHYTIAEDIKSISEIPKHSRVESGMTNSRVECGVSNKRVKSGVNNWIGLVSQRGLRGCHFCDTLFIFVMIFTPDLASIHHQVVLLLHQGMLQILDQLVLLHHQDHHHLLLLHKVGLCLHFLLAPHSLDHHVPLELYLHLSVSDKVPPLHELGKLSNTL</sequence>
<dbReference type="Proteomes" id="UP001141552">
    <property type="component" value="Unassembled WGS sequence"/>
</dbReference>
<dbReference type="AlphaFoldDB" id="A0A9Q0FJ15"/>
<feature type="region of interest" description="Disordered" evidence="1">
    <location>
        <begin position="49"/>
        <end position="115"/>
    </location>
</feature>
<feature type="compositionally biased region" description="Low complexity" evidence="1">
    <location>
        <begin position="62"/>
        <end position="81"/>
    </location>
</feature>
<evidence type="ECO:0000256" key="1">
    <source>
        <dbReference type="SAM" id="MobiDB-lite"/>
    </source>
</evidence>
<dbReference type="EMBL" id="JAKUCV010005329">
    <property type="protein sequence ID" value="KAJ4831590.1"/>
    <property type="molecule type" value="Genomic_DNA"/>
</dbReference>
<evidence type="ECO:0000313" key="2">
    <source>
        <dbReference type="EMBL" id="KAJ4831590.1"/>
    </source>
</evidence>